<feature type="region of interest" description="Disordered" evidence="5">
    <location>
        <begin position="333"/>
        <end position="352"/>
    </location>
</feature>
<dbReference type="Proteomes" id="UP000294166">
    <property type="component" value="Unassembled WGS sequence"/>
</dbReference>
<protein>
    <recommendedName>
        <fullName evidence="4">Nucleoid-associated protein ERW49_01800</fullName>
    </recommendedName>
</protein>
<dbReference type="HAMAP" id="MF_00730">
    <property type="entry name" value="NdpA"/>
    <property type="match status" value="1"/>
</dbReference>
<evidence type="ECO:0000313" key="8">
    <source>
        <dbReference type="EMBL" id="RYU65249.1"/>
    </source>
</evidence>
<evidence type="ECO:0000256" key="5">
    <source>
        <dbReference type="SAM" id="MobiDB-lite"/>
    </source>
</evidence>
<organism evidence="7 10">
    <name type="scientific">Aliivibrio finisterrensis</name>
    <dbReference type="NCBI Taxonomy" id="511998"/>
    <lineage>
        <taxon>Bacteria</taxon>
        <taxon>Pseudomonadati</taxon>
        <taxon>Pseudomonadota</taxon>
        <taxon>Gammaproteobacteria</taxon>
        <taxon>Vibrionales</taxon>
        <taxon>Vibrionaceae</taxon>
        <taxon>Aliivibrio</taxon>
    </lineage>
</organism>
<accession>A0A4V1Z917</accession>
<dbReference type="Proteomes" id="UP000293465">
    <property type="component" value="Unassembled WGS sequence"/>
</dbReference>
<dbReference type="EMBL" id="SEZN01000009">
    <property type="protein sequence ID" value="RYU65249.1"/>
    <property type="molecule type" value="Genomic_DNA"/>
</dbReference>
<evidence type="ECO:0000256" key="3">
    <source>
        <dbReference type="ARBA" id="ARBA00022490"/>
    </source>
</evidence>
<evidence type="ECO:0000313" key="7">
    <source>
        <dbReference type="EMBL" id="RYU52851.1"/>
    </source>
</evidence>
<comment type="subcellular location">
    <subcellularLocation>
        <location evidence="1 4">Cytoplasm</location>
        <location evidence="1 4">Nucleoid</location>
    </subcellularLocation>
</comment>
<dbReference type="GO" id="GO:0043590">
    <property type="term" value="C:bacterial nucleoid"/>
    <property type="evidence" value="ECO:0007669"/>
    <property type="project" value="TreeGrafter"/>
</dbReference>
<keyword evidence="3 4" id="KW-0963">Cytoplasm</keyword>
<evidence type="ECO:0000256" key="1">
    <source>
        <dbReference type="ARBA" id="ARBA00004453"/>
    </source>
</evidence>
<reference evidence="9 10" key="1">
    <citation type="submission" date="2019-02" db="EMBL/GenBank/DDBJ databases">
        <title>Genome sequences of Aliivibrio finisterrensis strains from farmed Atlantic salmon.</title>
        <authorList>
            <person name="Bowman J.P."/>
        </authorList>
    </citation>
    <scope>NUCLEOTIDE SEQUENCE [LARGE SCALE GENOMIC DNA]</scope>
    <source>
        <strain evidence="8 11">A21</strain>
        <strain evidence="6 9">A32</strain>
        <strain evidence="7 10">A46</strain>
    </source>
</reference>
<dbReference type="PANTHER" id="PTHR38772">
    <property type="match status" value="1"/>
</dbReference>
<keyword evidence="11" id="KW-1185">Reference proteome</keyword>
<dbReference type="GO" id="GO:0005737">
    <property type="term" value="C:cytoplasm"/>
    <property type="evidence" value="ECO:0007669"/>
    <property type="project" value="UniProtKB-UniRule"/>
</dbReference>
<dbReference type="OrthoDB" id="9131762at2"/>
<evidence type="ECO:0000313" key="9">
    <source>
        <dbReference type="Proteomes" id="UP000293465"/>
    </source>
</evidence>
<dbReference type="InterPro" id="IPR007358">
    <property type="entry name" value="Nucleoid_associated_NdpA"/>
</dbReference>
<dbReference type="EMBL" id="SEZJ01000001">
    <property type="protein sequence ID" value="RYU48722.1"/>
    <property type="molecule type" value="Genomic_DNA"/>
</dbReference>
<dbReference type="EMBL" id="SEZK01000006">
    <property type="protein sequence ID" value="RYU52851.1"/>
    <property type="molecule type" value="Genomic_DNA"/>
</dbReference>
<dbReference type="AlphaFoldDB" id="A0A4V1Z917"/>
<evidence type="ECO:0000313" key="11">
    <source>
        <dbReference type="Proteomes" id="UP000294166"/>
    </source>
</evidence>
<comment type="similarity">
    <text evidence="2 4">Belongs to the YejK family.</text>
</comment>
<evidence type="ECO:0000313" key="6">
    <source>
        <dbReference type="EMBL" id="RYU48722.1"/>
    </source>
</evidence>
<dbReference type="NCBIfam" id="NF001557">
    <property type="entry name" value="PRK00378.1"/>
    <property type="match status" value="1"/>
</dbReference>
<dbReference type="PANTHER" id="PTHR38772:SF1">
    <property type="entry name" value="NUCLEOID-ASSOCIATED PROTEIN YEJK"/>
    <property type="match status" value="1"/>
</dbReference>
<dbReference type="GO" id="GO:0003727">
    <property type="term" value="F:single-stranded RNA binding"/>
    <property type="evidence" value="ECO:0007669"/>
    <property type="project" value="TreeGrafter"/>
</dbReference>
<name>A0A4V1Z917_9GAMM</name>
<dbReference type="Pfam" id="PF04245">
    <property type="entry name" value="NA37"/>
    <property type="match status" value="1"/>
</dbReference>
<evidence type="ECO:0000313" key="10">
    <source>
        <dbReference type="Proteomes" id="UP000294063"/>
    </source>
</evidence>
<evidence type="ECO:0000256" key="2">
    <source>
        <dbReference type="ARBA" id="ARBA00009035"/>
    </source>
</evidence>
<gene>
    <name evidence="7" type="primary">yejK</name>
    <name evidence="6" type="ORF">ERW49_01800</name>
    <name evidence="8" type="ORF">ERW53_06540</name>
    <name evidence="7" type="ORF">ERW57_05385</name>
</gene>
<dbReference type="GO" id="GO:0003690">
    <property type="term" value="F:double-stranded DNA binding"/>
    <property type="evidence" value="ECO:0007669"/>
    <property type="project" value="TreeGrafter"/>
</dbReference>
<evidence type="ECO:0000256" key="4">
    <source>
        <dbReference type="HAMAP-Rule" id="MF_00730"/>
    </source>
</evidence>
<dbReference type="Proteomes" id="UP000294063">
    <property type="component" value="Unassembled WGS sequence"/>
</dbReference>
<proteinExistence type="inferred from homology"/>
<comment type="caution">
    <text evidence="7">The sequence shown here is derived from an EMBL/GenBank/DDBJ whole genome shotgun (WGS) entry which is preliminary data.</text>
</comment>
<sequence>MITYYVRQLKTFSIMSLTLSNVILHKLVKNEQDELEVCLRNQTLENEEFTEALVSELHRVFNSKAGKGFGVFKTESEFGHWLGSVRKNETPFLEFSNKSAEKLKSELIKYPFAEEGILVIAEYQSLATEYLFVAVLPSNESMKVTEQLDISSTDYLDIAKMDIAARIDLSTWETNADSNRYLTFIKGRVGRKVSDFFLDFLQADVGMDTKVQNQVLMQAVEDFCADERLEKDEKQQYRKQVYDYCNGQLQAGEELTLKELSGELPTSESGSNFYQFAEEQGYELEESFPVDRTAMRKLTKFVGAGGGLSLNFDAMLLGERVFYDPETDTLTIKGTPPNLKDQLTRRLGSSES</sequence>